<dbReference type="AlphaFoldDB" id="A0A6F8PK11"/>
<reference evidence="2" key="1">
    <citation type="submission" date="2019-11" db="EMBL/GenBank/DDBJ databases">
        <title>Isolation and characterization of two novel species in the genus Thiomicrorhabdus.</title>
        <authorList>
            <person name="Mochizuki J."/>
            <person name="Kojima H."/>
            <person name="Fukui M."/>
        </authorList>
    </citation>
    <scope>NUCLEOTIDE SEQUENCE [LARGE SCALE GENOMIC DNA]</scope>
    <source>
        <strain evidence="2">AkT22</strain>
    </source>
</reference>
<gene>
    <name evidence="1" type="ORF">THMIRHAT_01810</name>
</gene>
<evidence type="ECO:0000313" key="2">
    <source>
        <dbReference type="Proteomes" id="UP000501466"/>
    </source>
</evidence>
<evidence type="ECO:0000313" key="1">
    <source>
        <dbReference type="EMBL" id="BBP42435.1"/>
    </source>
</evidence>
<name>A0A6F8PK11_9GAMM</name>
<dbReference type="InterPro" id="IPR014984">
    <property type="entry name" value="HopJ"/>
</dbReference>
<dbReference type="InterPro" id="IPR038604">
    <property type="entry name" value="HopJ_sf"/>
</dbReference>
<accession>A0A6F8PK11</accession>
<dbReference type="Proteomes" id="UP000501466">
    <property type="component" value="Chromosome"/>
</dbReference>
<proteinExistence type="predicted"/>
<organism evidence="1 2">
    <name type="scientific">Thiosulfativibrio zosterae</name>
    <dbReference type="NCBI Taxonomy" id="2675053"/>
    <lineage>
        <taxon>Bacteria</taxon>
        <taxon>Pseudomonadati</taxon>
        <taxon>Pseudomonadota</taxon>
        <taxon>Gammaproteobacteria</taxon>
        <taxon>Thiotrichales</taxon>
        <taxon>Piscirickettsiaceae</taxon>
        <taxon>Thiosulfativibrio</taxon>
    </lineage>
</organism>
<dbReference type="RefSeq" id="WP_173289861.1">
    <property type="nucleotide sequence ID" value="NZ_AP021888.1"/>
</dbReference>
<dbReference type="Pfam" id="PF08888">
    <property type="entry name" value="HopJ"/>
    <property type="match status" value="1"/>
</dbReference>
<dbReference type="EMBL" id="AP021888">
    <property type="protein sequence ID" value="BBP42435.1"/>
    <property type="molecule type" value="Genomic_DNA"/>
</dbReference>
<keyword evidence="2" id="KW-1185">Reference proteome</keyword>
<dbReference type="Gene3D" id="3.20.160.10">
    <property type="entry name" value="vpa0580 domain like"/>
    <property type="match status" value="1"/>
</dbReference>
<protein>
    <submittedName>
        <fullName evidence="1">Type III effector</fullName>
    </submittedName>
</protein>
<sequence>MTPIELIEQLNQHPVEFAQVIATIENHYTFTPTEFHNGEQLNAANTNNGSCKIFAFAQMHQLSEQATLNAFGQFYTQDVLLNPNGDDHGNIRNFMKTGWSGVQFSGAALQAR</sequence>
<dbReference type="KEGG" id="tzo:THMIRHAT_01810"/>